<organism evidence="1 2">
    <name type="scientific">Thiocapsa roseopersicina</name>
    <dbReference type="NCBI Taxonomy" id="1058"/>
    <lineage>
        <taxon>Bacteria</taxon>
        <taxon>Pseudomonadati</taxon>
        <taxon>Pseudomonadota</taxon>
        <taxon>Gammaproteobacteria</taxon>
        <taxon>Chromatiales</taxon>
        <taxon>Chromatiaceae</taxon>
        <taxon>Thiocapsa</taxon>
    </lineage>
</organism>
<dbReference type="EMBL" id="FNNZ01000001">
    <property type="protein sequence ID" value="SDW04438.1"/>
    <property type="molecule type" value="Genomic_DNA"/>
</dbReference>
<keyword evidence="2" id="KW-1185">Reference proteome</keyword>
<dbReference type="GO" id="GO:0032259">
    <property type="term" value="P:methylation"/>
    <property type="evidence" value="ECO:0007669"/>
    <property type="project" value="UniProtKB-KW"/>
</dbReference>
<keyword evidence="1" id="KW-0808">Transferase</keyword>
<dbReference type="RefSeq" id="WP_093027237.1">
    <property type="nucleotide sequence ID" value="NZ_FNNZ01000001.1"/>
</dbReference>
<reference evidence="2" key="1">
    <citation type="submission" date="2016-10" db="EMBL/GenBank/DDBJ databases">
        <authorList>
            <person name="Varghese N."/>
            <person name="Submissions S."/>
        </authorList>
    </citation>
    <scope>NUCLEOTIDE SEQUENCE [LARGE SCALE GENOMIC DNA]</scope>
    <source>
        <strain evidence="2">DSM 217</strain>
    </source>
</reference>
<proteinExistence type="predicted"/>
<protein>
    <submittedName>
        <fullName evidence="1">Methyltransferase domain-containing protein</fullName>
    </submittedName>
</protein>
<evidence type="ECO:0000313" key="2">
    <source>
        <dbReference type="Proteomes" id="UP000198816"/>
    </source>
</evidence>
<dbReference type="Pfam" id="PF13489">
    <property type="entry name" value="Methyltransf_23"/>
    <property type="match status" value="1"/>
</dbReference>
<accession>A0A1H2QCB7</accession>
<dbReference type="SUPFAM" id="SSF53335">
    <property type="entry name" value="S-adenosyl-L-methionine-dependent methyltransferases"/>
    <property type="match status" value="1"/>
</dbReference>
<dbReference type="AlphaFoldDB" id="A0A1H2QCB7"/>
<dbReference type="CDD" id="cd02440">
    <property type="entry name" value="AdoMet_MTases"/>
    <property type="match status" value="1"/>
</dbReference>
<sequence>MKKEDLKDVLIEVAYRYPDTLRSYQLRDVPRIRFNIHMVLRALDRPVGTAEICDLGGGIGLFSAGCAAYGAKRMVLVDDFDDPVNHQIGAGILDLHRTLGVDVVSRDVIQTGIQDLPGQFDIVTTFDSMEHWHHSPKKLFAEIKSKLKPGGVFCLGVPNCVNLRKRLTVPLGFGKWSAMSDWYEQATFRGHVREPDVADLRYIAGDMNLREVRIYGRNWLGYSSRHAWIRLAAQIFDYPLRLRPQLCSDIYMIGKIA</sequence>
<keyword evidence="1" id="KW-0489">Methyltransferase</keyword>
<name>A0A1H2QCB7_THIRO</name>
<evidence type="ECO:0000313" key="1">
    <source>
        <dbReference type="EMBL" id="SDW04438.1"/>
    </source>
</evidence>
<dbReference type="GO" id="GO:0008168">
    <property type="term" value="F:methyltransferase activity"/>
    <property type="evidence" value="ECO:0007669"/>
    <property type="project" value="UniProtKB-KW"/>
</dbReference>
<gene>
    <name evidence="1" type="ORF">SAMN05421783_101202</name>
</gene>
<dbReference type="OrthoDB" id="9760689at2"/>
<dbReference type="Proteomes" id="UP000198816">
    <property type="component" value="Unassembled WGS sequence"/>
</dbReference>
<dbReference type="STRING" id="1058.SAMN05421783_101202"/>
<dbReference type="InterPro" id="IPR029063">
    <property type="entry name" value="SAM-dependent_MTases_sf"/>
</dbReference>
<dbReference type="Gene3D" id="3.40.50.150">
    <property type="entry name" value="Vaccinia Virus protein VP39"/>
    <property type="match status" value="1"/>
</dbReference>